<organism evidence="4 5">
    <name type="scientific">Nibrella viscosa</name>
    <dbReference type="NCBI Taxonomy" id="1084524"/>
    <lineage>
        <taxon>Bacteria</taxon>
        <taxon>Pseudomonadati</taxon>
        <taxon>Bacteroidota</taxon>
        <taxon>Cytophagia</taxon>
        <taxon>Cytophagales</taxon>
        <taxon>Spirosomataceae</taxon>
        <taxon>Nibrella</taxon>
    </lineage>
</organism>
<evidence type="ECO:0000313" key="5">
    <source>
        <dbReference type="Proteomes" id="UP001500936"/>
    </source>
</evidence>
<evidence type="ECO:0000256" key="2">
    <source>
        <dbReference type="SAM" id="MobiDB-lite"/>
    </source>
</evidence>
<keyword evidence="1" id="KW-0863">Zinc-finger</keyword>
<feature type="region of interest" description="Disordered" evidence="2">
    <location>
        <begin position="108"/>
        <end position="140"/>
    </location>
</feature>
<keyword evidence="5" id="KW-1185">Reference proteome</keyword>
<evidence type="ECO:0000256" key="1">
    <source>
        <dbReference type="PROSITE-ProRule" id="PRU00325"/>
    </source>
</evidence>
<reference evidence="5" key="1">
    <citation type="journal article" date="2019" name="Int. J. Syst. Evol. Microbiol.">
        <title>The Global Catalogue of Microorganisms (GCM) 10K type strain sequencing project: providing services to taxonomists for standard genome sequencing and annotation.</title>
        <authorList>
            <consortium name="The Broad Institute Genomics Platform"/>
            <consortium name="The Broad Institute Genome Sequencing Center for Infectious Disease"/>
            <person name="Wu L."/>
            <person name="Ma J."/>
        </authorList>
    </citation>
    <scope>NUCLEOTIDE SEQUENCE [LARGE SCALE GENOMIC DNA]</scope>
    <source>
        <strain evidence="5">JCM 17925</strain>
    </source>
</reference>
<sequence length="647" mass="74215">MVTVNFGYFTKKFRHSFPMPLSLANFDQQLAAALLKKGQDYYKKGAVRELEQNDKGVWQAFVDGTESYEVEVELNGQTITAHRCDCPVADPVCKHQVAVFYALRGEGSSSETTSEAPKKRGRKPTKSHTLAAEKAPKKPKDPFEEILSKLTDAELREFIRQYARKNKDIKANLTLRFADRLEGTGKAYYQKLLKEAARMHSDRHGFIDYRNARQYARHVDALLERATTLLGDQNYTGVYEIAQAVLEEVAKAIGQMDDSDGGAGGALEQALMLIEQVYRQSDSQELKNLVFDYLMKESQEDRYEGPGFGDVILDRLAVLCEYPDQEAAYEQLLNSLLAKARVKPESTARGIRFFYPPTSSLSDEWNWSEQKLLQRKIKLYLHRGRTAEARQLLESNIHLRSFREQLLDELIKEKEFARAKAIVNEKLTPEPHPATKGKANRNPGMSEWERLRQQSQWYGWLLKIAVAEQDTAAIREYALWLFRESGYAQLEYYRQFKNSHAVAERASVAADLISECEQNKNPVKAPFAGLGTAIFPHSLARLYVEEQQWEKLMVLVEKQGGLQEVLEFEKILKKHFPERLLQVYSKKVDRFAEINVDAGSYQLIAEVLQQMTQLPGGDELVAERLTDYRARYARRKRMMEELAKVKV</sequence>
<comment type="caution">
    <text evidence="4">The sequence shown here is derived from an EMBL/GenBank/DDBJ whole genome shotgun (WGS) entry which is preliminary data.</text>
</comment>
<evidence type="ECO:0000313" key="4">
    <source>
        <dbReference type="EMBL" id="GAA4396150.1"/>
    </source>
</evidence>
<keyword evidence="1" id="KW-0479">Metal-binding</keyword>
<dbReference type="Proteomes" id="UP001500936">
    <property type="component" value="Unassembled WGS sequence"/>
</dbReference>
<accession>A0ABP8JUA6</accession>
<gene>
    <name evidence="4" type="ORF">GCM10023187_03920</name>
</gene>
<dbReference type="InterPro" id="IPR007527">
    <property type="entry name" value="Znf_SWIM"/>
</dbReference>
<evidence type="ECO:0000259" key="3">
    <source>
        <dbReference type="PROSITE" id="PS50966"/>
    </source>
</evidence>
<protein>
    <recommendedName>
        <fullName evidence="3">SWIM-type domain-containing protein</fullName>
    </recommendedName>
</protein>
<keyword evidence="1" id="KW-0862">Zinc</keyword>
<dbReference type="EMBL" id="BAABHB010000001">
    <property type="protein sequence ID" value="GAA4396150.1"/>
    <property type="molecule type" value="Genomic_DNA"/>
</dbReference>
<dbReference type="PROSITE" id="PS50966">
    <property type="entry name" value="ZF_SWIM"/>
    <property type="match status" value="1"/>
</dbReference>
<proteinExistence type="predicted"/>
<feature type="domain" description="SWIM-type" evidence="3">
    <location>
        <begin position="68"/>
        <end position="104"/>
    </location>
</feature>
<name>A0ABP8JUA6_9BACT</name>